<dbReference type="PANTHER" id="PTHR42715:SF27">
    <property type="entry name" value="BETA-GLUCOSIDASE-RELATED"/>
    <property type="match status" value="1"/>
</dbReference>
<keyword evidence="9 10" id="KW-0624">Polysaccharide degradation</keyword>
<evidence type="ECO:0000256" key="6">
    <source>
        <dbReference type="ARBA" id="ARBA00023180"/>
    </source>
</evidence>
<dbReference type="SMART" id="SM00758">
    <property type="entry name" value="PA14"/>
    <property type="match status" value="1"/>
</dbReference>
<dbReference type="InterPro" id="IPR019800">
    <property type="entry name" value="Glyco_hydro_3_AS"/>
</dbReference>
<dbReference type="Gene3D" id="2.60.40.10">
    <property type="entry name" value="Immunoglobulins"/>
    <property type="match status" value="1"/>
</dbReference>
<dbReference type="InterPro" id="IPR036881">
    <property type="entry name" value="Glyco_hydro_3_C_sf"/>
</dbReference>
<dbReference type="InterPro" id="IPR037524">
    <property type="entry name" value="PA14/GLEYA"/>
</dbReference>
<dbReference type="Gene3D" id="3.20.20.300">
    <property type="entry name" value="Glycoside hydrolase, family 3, N-terminal domain"/>
    <property type="match status" value="1"/>
</dbReference>
<keyword evidence="4 10" id="KW-0378">Hydrolase</keyword>
<keyword evidence="6" id="KW-0325">Glycoprotein</keyword>
<dbReference type="InterPro" id="IPR011658">
    <property type="entry name" value="PA14_dom"/>
</dbReference>
<reference evidence="12 13" key="1">
    <citation type="journal article" date="2017" name="Biotechnol. Biofuels">
        <title>Differential beta-glucosidase expression as a function of carbon source availability in Talaromyces amestolkiae: a genomic and proteomic approach.</title>
        <authorList>
            <person name="de Eugenio L.I."/>
            <person name="Mendez-Liter J.A."/>
            <person name="Nieto-Dominguez M."/>
            <person name="Alonso L."/>
            <person name="Gil-Munoz J."/>
            <person name="Barriuso J."/>
            <person name="Prieto A."/>
            <person name="Martinez M.J."/>
        </authorList>
    </citation>
    <scope>NUCLEOTIDE SEQUENCE [LARGE SCALE GENOMIC DNA]</scope>
    <source>
        <strain evidence="12 13">CIB</strain>
    </source>
</reference>
<dbReference type="AlphaFoldDB" id="A0A364L6D4"/>
<dbReference type="SUPFAM" id="SSF51445">
    <property type="entry name" value="(Trans)glycosidases"/>
    <property type="match status" value="1"/>
</dbReference>
<dbReference type="SUPFAM" id="SSF52279">
    <property type="entry name" value="Beta-D-glucan exohydrolase, C-terminal domain"/>
    <property type="match status" value="1"/>
</dbReference>
<dbReference type="InterPro" id="IPR001764">
    <property type="entry name" value="Glyco_hydro_3_N"/>
</dbReference>
<dbReference type="PROSITE" id="PS51820">
    <property type="entry name" value="PA14"/>
    <property type="match status" value="1"/>
</dbReference>
<dbReference type="Pfam" id="PF14310">
    <property type="entry name" value="Fn3-like"/>
    <property type="match status" value="1"/>
</dbReference>
<dbReference type="GO" id="GO:0030245">
    <property type="term" value="P:cellulose catabolic process"/>
    <property type="evidence" value="ECO:0007669"/>
    <property type="project" value="UniProtKB-UniPathway"/>
</dbReference>
<comment type="similarity">
    <text evidence="3 10">Belongs to the glycosyl hydrolase 3 family.</text>
</comment>
<dbReference type="InterPro" id="IPR026891">
    <property type="entry name" value="Fn3-like"/>
</dbReference>
<protein>
    <recommendedName>
        <fullName evidence="10">beta-glucosidase</fullName>
        <ecNumber evidence="10">3.2.1.21</ecNumber>
    </recommendedName>
</protein>
<dbReference type="PANTHER" id="PTHR42715">
    <property type="entry name" value="BETA-GLUCOSIDASE"/>
    <property type="match status" value="1"/>
</dbReference>
<dbReference type="SMART" id="SM01217">
    <property type="entry name" value="Fn3_like"/>
    <property type="match status" value="1"/>
</dbReference>
<dbReference type="InterPro" id="IPR002772">
    <property type="entry name" value="Glyco_hydro_3_C"/>
</dbReference>
<dbReference type="RefSeq" id="XP_040735864.1">
    <property type="nucleotide sequence ID" value="XM_040880048.1"/>
</dbReference>
<evidence type="ECO:0000256" key="7">
    <source>
        <dbReference type="ARBA" id="ARBA00023277"/>
    </source>
</evidence>
<gene>
    <name evidence="12" type="ORF">BHQ10_007361</name>
</gene>
<dbReference type="InterPro" id="IPR036962">
    <property type="entry name" value="Glyco_hydro_3_N_sf"/>
</dbReference>
<dbReference type="Pfam" id="PF00933">
    <property type="entry name" value="Glyco_hydro_3"/>
    <property type="match status" value="1"/>
</dbReference>
<comment type="pathway">
    <text evidence="2 10">Glycan metabolism; cellulose degradation.</text>
</comment>
<comment type="catalytic activity">
    <reaction evidence="1 10">
        <text>Hydrolysis of terminal, non-reducing beta-D-glucosyl residues with release of beta-D-glucose.</text>
        <dbReference type="EC" id="3.2.1.21"/>
    </reaction>
</comment>
<evidence type="ECO:0000256" key="2">
    <source>
        <dbReference type="ARBA" id="ARBA00004987"/>
    </source>
</evidence>
<dbReference type="OrthoDB" id="47059at2759"/>
<dbReference type="Proteomes" id="UP000249363">
    <property type="component" value="Unassembled WGS sequence"/>
</dbReference>
<dbReference type="STRING" id="1196081.A0A364L6D4"/>
<dbReference type="UniPathway" id="UPA00696"/>
<evidence type="ECO:0000256" key="8">
    <source>
        <dbReference type="ARBA" id="ARBA00023295"/>
    </source>
</evidence>
<dbReference type="EC" id="3.2.1.21" evidence="10"/>
<dbReference type="InterPro" id="IPR050288">
    <property type="entry name" value="Cellulose_deg_GH3"/>
</dbReference>
<dbReference type="FunFam" id="2.60.40.10:FF:000495">
    <property type="entry name" value="Periplasmic beta-glucosidase"/>
    <property type="match status" value="1"/>
</dbReference>
<dbReference type="GeneID" id="63796576"/>
<feature type="domain" description="PA14" evidence="11">
    <location>
        <begin position="411"/>
        <end position="570"/>
    </location>
</feature>
<keyword evidence="8 10" id="KW-0326">Glycosidase</keyword>
<evidence type="ECO:0000259" key="11">
    <source>
        <dbReference type="PROSITE" id="PS51820"/>
    </source>
</evidence>
<dbReference type="InterPro" id="IPR013783">
    <property type="entry name" value="Ig-like_fold"/>
</dbReference>
<dbReference type="GO" id="GO:0008422">
    <property type="term" value="F:beta-glucosidase activity"/>
    <property type="evidence" value="ECO:0007669"/>
    <property type="project" value="UniProtKB-EC"/>
</dbReference>
<keyword evidence="13" id="KW-1185">Reference proteome</keyword>
<evidence type="ECO:0000256" key="9">
    <source>
        <dbReference type="ARBA" id="ARBA00023326"/>
    </source>
</evidence>
<evidence type="ECO:0000256" key="1">
    <source>
        <dbReference type="ARBA" id="ARBA00000448"/>
    </source>
</evidence>
<dbReference type="Gene3D" id="2.60.120.260">
    <property type="entry name" value="Galactose-binding domain-like"/>
    <property type="match status" value="1"/>
</dbReference>
<evidence type="ECO:0000256" key="5">
    <source>
        <dbReference type="ARBA" id="ARBA00023001"/>
    </source>
</evidence>
<dbReference type="Gene3D" id="3.40.50.1700">
    <property type="entry name" value="Glycoside hydrolase family 3 C-terminal domain"/>
    <property type="match status" value="1"/>
</dbReference>
<evidence type="ECO:0000256" key="10">
    <source>
        <dbReference type="RuleBase" id="RU361161"/>
    </source>
</evidence>
<dbReference type="FunFam" id="3.20.20.300:FF:000006">
    <property type="entry name" value="Beta-glucosidase H"/>
    <property type="match status" value="1"/>
</dbReference>
<proteinExistence type="inferred from homology"/>
<evidence type="ECO:0000256" key="3">
    <source>
        <dbReference type="ARBA" id="ARBA00005336"/>
    </source>
</evidence>
<name>A0A364L6D4_TALAM</name>
<accession>A0A364L6D4</accession>
<comment type="caution">
    <text evidence="12">The sequence shown here is derived from an EMBL/GenBank/DDBJ whole genome shotgun (WGS) entry which is preliminary data.</text>
</comment>
<evidence type="ECO:0000313" key="13">
    <source>
        <dbReference type="Proteomes" id="UP000249363"/>
    </source>
</evidence>
<keyword evidence="7 10" id="KW-0119">Carbohydrate metabolism</keyword>
<dbReference type="Pfam" id="PF01915">
    <property type="entry name" value="Glyco_hydro_3_C"/>
    <property type="match status" value="1"/>
</dbReference>
<sequence length="847" mass="92986">MSESESQIRICEDFSQIARANIESLLKQLNIDEKIALLSGNDFWHTVPIKRLGIPSVRLSDGPNGVRGTRFFGSIPSACLPCGTGIGATFDKDLSRQIGHLLGDEAKAKGAHVVLGPTINIPRGPLGGRGFESFSEDPLLSGVIAGHYCQGLKDKNIIATPKHFVCNDQEHERMAVNSIVTDRAMREIYLLPFMIAIRLGKPEAIMTAYNKVNGTHASESLRLIGDILRGEWAWDGLVMSDWFGTYSTSEAIVAGLDLEMPGSTRWRGSALNHAVASNKISKNVLDSRVREVLKLVQRASKSGIAENAPEIELNRDEDKKLLRKVASDAIVLLKNADDVLPLNTNKRVAVIGPNSKIAAYSGGGSATLKPYEAVTPFDGIAGSASAGVDFAQGVYAHQLLPVIGKQLHKQDGRIGFTLKFFNDAPGKPNRELLEERDETDFSPFFLDYNHPNLRPIWYADAEGNFTPDESGIYDFGLCVRGTGKLYVDGKLLINNADEQQPGSSFLGTGTVEEKGTLKLEARQTYRILVEWGSEKTSKIKVPGVVYFGHGGFRLGVARRISPEEGIEAAVKLASETDQVVLFAGLSSEWESEGEDRLSMKLPPHSDELISRVLDANSNTVVVIQSGTPVEMPWIAKAKSVVQAWYGGNECGRAIADIIFGDTNPSGKLPLTFPRTVKQNPTYLNYRSEGGRVLYGEDVYVGYRYYDELELEPLFPFGHGLSYTTFELSSLDLKRSSETELEINVFVKNTGPRAGAEVVQIYVAPVSPPIKRPVKELKEFAKVFIEAGSQKLIKLNLELVRATSFWDEKASSWRSEADTYKILVGTSSRGKFLEGDVVLKETTYWSGL</sequence>
<evidence type="ECO:0000256" key="4">
    <source>
        <dbReference type="ARBA" id="ARBA00022801"/>
    </source>
</evidence>
<dbReference type="PRINTS" id="PR00133">
    <property type="entry name" value="GLHYDRLASE3"/>
</dbReference>
<dbReference type="InterPro" id="IPR017853">
    <property type="entry name" value="GH"/>
</dbReference>
<evidence type="ECO:0000313" key="12">
    <source>
        <dbReference type="EMBL" id="RAO71349.1"/>
    </source>
</evidence>
<dbReference type="PROSITE" id="PS00775">
    <property type="entry name" value="GLYCOSYL_HYDROL_F3"/>
    <property type="match status" value="1"/>
</dbReference>
<keyword evidence="5" id="KW-0136">Cellulose degradation</keyword>
<organism evidence="12 13">
    <name type="scientific">Talaromyces amestolkiae</name>
    <dbReference type="NCBI Taxonomy" id="1196081"/>
    <lineage>
        <taxon>Eukaryota</taxon>
        <taxon>Fungi</taxon>
        <taxon>Dikarya</taxon>
        <taxon>Ascomycota</taxon>
        <taxon>Pezizomycotina</taxon>
        <taxon>Eurotiomycetes</taxon>
        <taxon>Eurotiomycetidae</taxon>
        <taxon>Eurotiales</taxon>
        <taxon>Trichocomaceae</taxon>
        <taxon>Talaromyces</taxon>
        <taxon>Talaromyces sect. Talaromyces</taxon>
    </lineage>
</organism>
<dbReference type="Pfam" id="PF07691">
    <property type="entry name" value="PA14"/>
    <property type="match status" value="1"/>
</dbReference>
<dbReference type="EMBL" id="MIKG01000015">
    <property type="protein sequence ID" value="RAO71349.1"/>
    <property type="molecule type" value="Genomic_DNA"/>
</dbReference>